<proteinExistence type="inferred from homology"/>
<organism evidence="4 5">
    <name type="scientific">Candidatus Nealsonbacteria bacterium RBG_13_37_56</name>
    <dbReference type="NCBI Taxonomy" id="1801661"/>
    <lineage>
        <taxon>Bacteria</taxon>
        <taxon>Candidatus Nealsoniibacteriota</taxon>
    </lineage>
</organism>
<name>A0A1G2DX99_9BACT</name>
<dbReference type="Pfam" id="PF04041">
    <property type="entry name" value="Glyco_hydro_130"/>
    <property type="match status" value="1"/>
</dbReference>
<accession>A0A1G2DX99</accession>
<dbReference type="SUPFAM" id="SSF75005">
    <property type="entry name" value="Arabinanase/levansucrase/invertase"/>
    <property type="match status" value="1"/>
</dbReference>
<evidence type="ECO:0000256" key="1">
    <source>
        <dbReference type="ARBA" id="ARBA00022676"/>
    </source>
</evidence>
<evidence type="ECO:0000313" key="4">
    <source>
        <dbReference type="EMBL" id="OGZ17538.1"/>
    </source>
</evidence>
<dbReference type="EMBL" id="MHLW01000033">
    <property type="protein sequence ID" value="OGZ17538.1"/>
    <property type="molecule type" value="Genomic_DNA"/>
</dbReference>
<comment type="caution">
    <text evidence="4">The sequence shown here is derived from an EMBL/GenBank/DDBJ whole genome shotgun (WGS) entry which is preliminary data.</text>
</comment>
<evidence type="ECO:0000313" key="5">
    <source>
        <dbReference type="Proteomes" id="UP000178893"/>
    </source>
</evidence>
<evidence type="ECO:0008006" key="6">
    <source>
        <dbReference type="Google" id="ProtNLM"/>
    </source>
</evidence>
<dbReference type="Proteomes" id="UP000178893">
    <property type="component" value="Unassembled WGS sequence"/>
</dbReference>
<sequence>MFQAYYEELAGEDIKIWFKDVFLFPKKFHNNYAMLIRVLPDIQLICFKDFKQLKKKTFWENYLKNISHYVILENKYWFESRNIGGGGPPIYTKEGWLIIFHTVEELNKARVYHASAALLDINNPLKVIGRLEEPLFSPDEDWEKEGFVDNVVFPTGNAIFGKYLYMYYGAADKKIAVARVNLEQLLKRLKQK</sequence>
<dbReference type="Gene3D" id="2.115.10.20">
    <property type="entry name" value="Glycosyl hydrolase domain, family 43"/>
    <property type="match status" value="1"/>
</dbReference>
<dbReference type="AlphaFoldDB" id="A0A1G2DX99"/>
<dbReference type="InterPro" id="IPR007184">
    <property type="entry name" value="Mannoside_phosphorylase"/>
</dbReference>
<keyword evidence="2" id="KW-0808">Transferase</keyword>
<comment type="similarity">
    <text evidence="3">Belongs to the glycosyl hydrolase 130 family.</text>
</comment>
<evidence type="ECO:0000256" key="2">
    <source>
        <dbReference type="ARBA" id="ARBA00022679"/>
    </source>
</evidence>
<dbReference type="InterPro" id="IPR023296">
    <property type="entry name" value="Glyco_hydro_beta-prop_sf"/>
</dbReference>
<keyword evidence="1" id="KW-0328">Glycosyltransferase</keyword>
<reference evidence="4 5" key="1">
    <citation type="journal article" date="2016" name="Nat. Commun.">
        <title>Thousands of microbial genomes shed light on interconnected biogeochemical processes in an aquifer system.</title>
        <authorList>
            <person name="Anantharaman K."/>
            <person name="Brown C.T."/>
            <person name="Hug L.A."/>
            <person name="Sharon I."/>
            <person name="Castelle C.J."/>
            <person name="Probst A.J."/>
            <person name="Thomas B.C."/>
            <person name="Singh A."/>
            <person name="Wilkins M.J."/>
            <person name="Karaoz U."/>
            <person name="Brodie E.L."/>
            <person name="Williams K.H."/>
            <person name="Hubbard S.S."/>
            <person name="Banfield J.F."/>
        </authorList>
    </citation>
    <scope>NUCLEOTIDE SEQUENCE [LARGE SCALE GENOMIC DNA]</scope>
</reference>
<protein>
    <recommendedName>
        <fullName evidence="6">Pesticidal protein Cry7Aa</fullName>
    </recommendedName>
</protein>
<dbReference type="PANTHER" id="PTHR34106">
    <property type="entry name" value="GLYCOSIDASE"/>
    <property type="match status" value="1"/>
</dbReference>
<dbReference type="GO" id="GO:0016757">
    <property type="term" value="F:glycosyltransferase activity"/>
    <property type="evidence" value="ECO:0007669"/>
    <property type="project" value="UniProtKB-KW"/>
</dbReference>
<dbReference type="PANTHER" id="PTHR34106:SF5">
    <property type="entry name" value="GLYCOSIDASE"/>
    <property type="match status" value="1"/>
</dbReference>
<evidence type="ECO:0000256" key="3">
    <source>
        <dbReference type="ARBA" id="ARBA00024356"/>
    </source>
</evidence>
<gene>
    <name evidence="4" type="ORF">A2V72_02505</name>
</gene>